<dbReference type="SUPFAM" id="SSF52540">
    <property type="entry name" value="P-loop containing nucleoside triphosphate hydrolases"/>
    <property type="match status" value="1"/>
</dbReference>
<dbReference type="InterPro" id="IPR011990">
    <property type="entry name" value="TPR-like_helical_dom_sf"/>
</dbReference>
<dbReference type="CDD" id="cd06170">
    <property type="entry name" value="LuxR_C_like"/>
    <property type="match status" value="1"/>
</dbReference>
<evidence type="ECO:0000313" key="3">
    <source>
        <dbReference type="Proteomes" id="UP000438448"/>
    </source>
</evidence>
<dbReference type="SMART" id="SM00421">
    <property type="entry name" value="HTH_LUXR"/>
    <property type="match status" value="1"/>
</dbReference>
<dbReference type="PANTHER" id="PTHR47691">
    <property type="entry name" value="REGULATOR-RELATED"/>
    <property type="match status" value="1"/>
</dbReference>
<sequence length="756" mass="83014">MVGNVPHAITSFVGRERDIREVRKLLTTARLVTLTGVGGVGKTRLATEVAAVQPFPDGVWLVDLARVSDAELVAGAVMTSLGIIDMSNRSAESQLVDHLAGLDALLVLDNCEHLVDSSGALCEHLLRSCAELRILATSREALRIVGEHVYPVQPLSLPASGTTITPTALAAFEAPTLLLERARAVRPEFTVSEGEMEAVARVCHRLDGIPLAIELAASRLRSLTMSGLLERLDDRFTLLDFDARATVPRQRTLRALIDWSYGLSRPAERLLWARLSVFAGEFTLAAAESVCSGPDLPRGRILDLIDHLITQSILVFASTDGPPRYRMLETIREYGWHRLTELGETEARCERHCDYYLALAERSAETWNGPGQAAGLAELRTEHGNLRAALDWATNEPDAAPKALSLVTALRYHWCADGFLADGRQWTERALRCGSPDLPERIPALWAAAWVMLLQGDHDQADRALAECVARAAAVDDRRVIAWASSLGATSAMFRGHLAQAIQTHERVLADFPDDDDLTRFSLFQLAMSQAHAGTDAAQETARQAIALADARGEQWSKSLALWSLGFNQHMHGEYDAAVASTCAALEIQTAFNDRVATTLMLELLAWISAARNEFRRAAWLLGAIGSEWRRIGTSITAFGPYLATPHETCERATAAALPEAIQRAERMRGEGLDHDQVIVRTLESFTETTESVREDVLTVRERQVAELVAQGLSNRQIAQRLVVSPRTVDRHIENILGKLDFSSRAQVAAWMARPQ</sequence>
<dbReference type="Pfam" id="PF00196">
    <property type="entry name" value="GerE"/>
    <property type="match status" value="1"/>
</dbReference>
<dbReference type="Proteomes" id="UP000438448">
    <property type="component" value="Unassembled WGS sequence"/>
</dbReference>
<reference evidence="2 3" key="1">
    <citation type="submission" date="2019-10" db="EMBL/GenBank/DDBJ databases">
        <title>Nocardia macrotermitis sp. nov. and Nocardia aurantia sp. nov., isolated from the gut of fungus growing-termite Macrotermes natalensis.</title>
        <authorList>
            <person name="Benndorf R."/>
            <person name="Schwitalla J."/>
            <person name="Martin K."/>
            <person name="De Beer W."/>
            <person name="Kaster A.-K."/>
            <person name="Vollmers J."/>
            <person name="Poulsen M."/>
            <person name="Beemelmanns C."/>
        </authorList>
    </citation>
    <scope>NUCLEOTIDE SEQUENCE [LARGE SCALE GENOMIC DNA]</scope>
    <source>
        <strain evidence="2 3">RB20</strain>
    </source>
</reference>
<dbReference type="InterPro" id="IPR000792">
    <property type="entry name" value="Tscrpt_reg_LuxR_C"/>
</dbReference>
<dbReference type="InterPro" id="IPR016032">
    <property type="entry name" value="Sig_transdc_resp-reg_C-effctor"/>
</dbReference>
<dbReference type="PROSITE" id="PS00622">
    <property type="entry name" value="HTH_LUXR_1"/>
    <property type="match status" value="1"/>
</dbReference>
<dbReference type="SUPFAM" id="SSF48452">
    <property type="entry name" value="TPR-like"/>
    <property type="match status" value="1"/>
</dbReference>
<dbReference type="PANTHER" id="PTHR47691:SF3">
    <property type="entry name" value="HTH-TYPE TRANSCRIPTIONAL REGULATOR RV0890C-RELATED"/>
    <property type="match status" value="1"/>
</dbReference>
<dbReference type="Gene3D" id="1.25.40.10">
    <property type="entry name" value="Tetratricopeptide repeat domain"/>
    <property type="match status" value="2"/>
</dbReference>
<dbReference type="InterPro" id="IPR036388">
    <property type="entry name" value="WH-like_DNA-bd_sf"/>
</dbReference>
<dbReference type="SUPFAM" id="SSF46894">
    <property type="entry name" value="C-terminal effector domain of the bipartite response regulators"/>
    <property type="match status" value="1"/>
</dbReference>
<dbReference type="GO" id="GO:0006355">
    <property type="term" value="P:regulation of DNA-templated transcription"/>
    <property type="evidence" value="ECO:0007669"/>
    <property type="project" value="InterPro"/>
</dbReference>
<name>A0A7K0D4D0_9NOCA</name>
<dbReference type="PRINTS" id="PR00364">
    <property type="entry name" value="DISEASERSIST"/>
</dbReference>
<evidence type="ECO:0000313" key="2">
    <source>
        <dbReference type="EMBL" id="MQY20605.1"/>
    </source>
</evidence>
<comment type="caution">
    <text evidence="2">The sequence shown here is derived from an EMBL/GenBank/DDBJ whole genome shotgun (WGS) entry which is preliminary data.</text>
</comment>
<dbReference type="PROSITE" id="PS50043">
    <property type="entry name" value="HTH_LUXR_2"/>
    <property type="match status" value="1"/>
</dbReference>
<proteinExistence type="predicted"/>
<dbReference type="AlphaFoldDB" id="A0A7K0D4D0"/>
<evidence type="ECO:0000259" key="1">
    <source>
        <dbReference type="PROSITE" id="PS50043"/>
    </source>
</evidence>
<dbReference type="Gene3D" id="1.10.10.10">
    <property type="entry name" value="Winged helix-like DNA-binding domain superfamily/Winged helix DNA-binding domain"/>
    <property type="match status" value="1"/>
</dbReference>
<feature type="domain" description="HTH luxR-type" evidence="1">
    <location>
        <begin position="691"/>
        <end position="756"/>
    </location>
</feature>
<dbReference type="GO" id="GO:0003677">
    <property type="term" value="F:DNA binding"/>
    <property type="evidence" value="ECO:0007669"/>
    <property type="project" value="InterPro"/>
</dbReference>
<gene>
    <name evidence="2" type="primary">malT</name>
    <name evidence="2" type="ORF">NRB20_37120</name>
</gene>
<dbReference type="Pfam" id="PF25872">
    <property type="entry name" value="HTH_77"/>
    <property type="match status" value="1"/>
</dbReference>
<dbReference type="InterPro" id="IPR058852">
    <property type="entry name" value="HTH_77"/>
</dbReference>
<keyword evidence="3" id="KW-1185">Reference proteome</keyword>
<dbReference type="Gene3D" id="3.40.50.300">
    <property type="entry name" value="P-loop containing nucleotide triphosphate hydrolases"/>
    <property type="match status" value="1"/>
</dbReference>
<protein>
    <submittedName>
        <fullName evidence="2">HTH-type transcriptional regulator MalT</fullName>
    </submittedName>
</protein>
<dbReference type="InterPro" id="IPR027417">
    <property type="entry name" value="P-loop_NTPase"/>
</dbReference>
<dbReference type="PRINTS" id="PR00038">
    <property type="entry name" value="HTHLUXR"/>
</dbReference>
<accession>A0A7K0D4D0</accession>
<organism evidence="2 3">
    <name type="scientific">Nocardia macrotermitis</name>
    <dbReference type="NCBI Taxonomy" id="2585198"/>
    <lineage>
        <taxon>Bacteria</taxon>
        <taxon>Bacillati</taxon>
        <taxon>Actinomycetota</taxon>
        <taxon>Actinomycetes</taxon>
        <taxon>Mycobacteriales</taxon>
        <taxon>Nocardiaceae</taxon>
        <taxon>Nocardia</taxon>
    </lineage>
</organism>
<dbReference type="EMBL" id="WEGK01000007">
    <property type="protein sequence ID" value="MQY20605.1"/>
    <property type="molecule type" value="Genomic_DNA"/>
</dbReference>